<evidence type="ECO:0000256" key="4">
    <source>
        <dbReference type="ARBA" id="ARBA00022833"/>
    </source>
</evidence>
<keyword evidence="4 5" id="KW-0862">Zinc</keyword>
<comment type="function">
    <text evidence="5">Thiolesterase that catalyzes the hydrolysis of S-D-lactoyl-glutathione to form glutathione and D-lactic acid.</text>
</comment>
<dbReference type="Proteomes" id="UP000722336">
    <property type="component" value="Unassembled WGS sequence"/>
</dbReference>
<comment type="pathway">
    <text evidence="5">Secondary metabolite metabolism; methylglyoxal degradation; (R)-lactate from methylglyoxal: step 2/2.</text>
</comment>
<comment type="caution">
    <text evidence="7">The sequence shown here is derived from an EMBL/GenBank/DDBJ whole genome shotgun (WGS) entry which is preliminary data.</text>
</comment>
<feature type="binding site" evidence="5">
    <location>
        <position position="55"/>
    </location>
    <ligand>
        <name>Zn(2+)</name>
        <dbReference type="ChEBI" id="CHEBI:29105"/>
        <label>1</label>
    </ligand>
</feature>
<feature type="binding site" evidence="5">
    <location>
        <position position="170"/>
    </location>
    <ligand>
        <name>Zn(2+)</name>
        <dbReference type="ChEBI" id="CHEBI:29105"/>
        <label>2</label>
    </ligand>
</feature>
<dbReference type="SMART" id="SM00849">
    <property type="entry name" value="Lactamase_B"/>
    <property type="match status" value="1"/>
</dbReference>
<gene>
    <name evidence="5 7" type="primary">gloB</name>
    <name evidence="7" type="ORF">KCG44_11095</name>
</gene>
<dbReference type="NCBIfam" id="TIGR03413">
    <property type="entry name" value="GSH_gloB"/>
    <property type="match status" value="1"/>
</dbReference>
<keyword evidence="8" id="KW-1185">Reference proteome</keyword>
<comment type="cofactor">
    <cofactor evidence="5">
        <name>Zn(2+)</name>
        <dbReference type="ChEBI" id="CHEBI:29105"/>
    </cofactor>
    <text evidence="5">Binds 2 Zn(2+) ions per subunit.</text>
</comment>
<keyword evidence="2 5" id="KW-0479">Metal-binding</keyword>
<evidence type="ECO:0000256" key="2">
    <source>
        <dbReference type="ARBA" id="ARBA00022723"/>
    </source>
</evidence>
<evidence type="ECO:0000259" key="6">
    <source>
        <dbReference type="SMART" id="SM00849"/>
    </source>
</evidence>
<dbReference type="RefSeq" id="WP_218446149.1">
    <property type="nucleotide sequence ID" value="NZ_JAGSPA010000003.1"/>
</dbReference>
<keyword evidence="3 5" id="KW-0378">Hydrolase</keyword>
<comment type="catalytic activity">
    <reaction evidence="1 5">
        <text>an S-(2-hydroxyacyl)glutathione + H2O = a 2-hydroxy carboxylate + glutathione + H(+)</text>
        <dbReference type="Rhea" id="RHEA:21864"/>
        <dbReference type="ChEBI" id="CHEBI:15377"/>
        <dbReference type="ChEBI" id="CHEBI:15378"/>
        <dbReference type="ChEBI" id="CHEBI:57925"/>
        <dbReference type="ChEBI" id="CHEBI:58896"/>
        <dbReference type="ChEBI" id="CHEBI:71261"/>
        <dbReference type="EC" id="3.1.2.6"/>
    </reaction>
</comment>
<organism evidence="7 8">
    <name type="scientific">Pacificimonas pallii</name>
    <dbReference type="NCBI Taxonomy" id="2827236"/>
    <lineage>
        <taxon>Bacteria</taxon>
        <taxon>Pseudomonadati</taxon>
        <taxon>Pseudomonadota</taxon>
        <taxon>Alphaproteobacteria</taxon>
        <taxon>Sphingomonadales</taxon>
        <taxon>Sphingosinicellaceae</taxon>
        <taxon>Pacificimonas</taxon>
    </lineage>
</organism>
<feature type="binding site" evidence="5">
    <location>
        <position position="60"/>
    </location>
    <ligand>
        <name>Zn(2+)</name>
        <dbReference type="ChEBI" id="CHEBI:29105"/>
        <label>2</label>
    </ligand>
</feature>
<reference evidence="7 8" key="1">
    <citation type="submission" date="2021-04" db="EMBL/GenBank/DDBJ databases">
        <authorList>
            <person name="Pira H."/>
            <person name="Risdian C."/>
            <person name="Wink J."/>
        </authorList>
    </citation>
    <scope>NUCLEOTIDE SEQUENCE [LARGE SCALE GENOMIC DNA]</scope>
    <source>
        <strain evidence="7 8">WHA3</strain>
    </source>
</reference>
<dbReference type="PANTHER" id="PTHR43705:SF1">
    <property type="entry name" value="HYDROXYACYLGLUTATHIONE HYDROLASE GLOB"/>
    <property type="match status" value="1"/>
</dbReference>
<dbReference type="PIRSF" id="PIRSF005457">
    <property type="entry name" value="Glx"/>
    <property type="match status" value="1"/>
</dbReference>
<comment type="similarity">
    <text evidence="5">Belongs to the metallo-beta-lactamase superfamily. Glyoxalase II family.</text>
</comment>
<dbReference type="PANTHER" id="PTHR43705">
    <property type="entry name" value="HYDROXYACYLGLUTATHIONE HYDROLASE"/>
    <property type="match status" value="1"/>
</dbReference>
<dbReference type="InterPro" id="IPR001279">
    <property type="entry name" value="Metallo-B-lactamas"/>
</dbReference>
<comment type="subunit">
    <text evidence="5">Monomer.</text>
</comment>
<dbReference type="GO" id="GO:0004416">
    <property type="term" value="F:hydroxyacylglutathione hydrolase activity"/>
    <property type="evidence" value="ECO:0007669"/>
    <property type="project" value="UniProtKB-EC"/>
</dbReference>
<proteinExistence type="inferred from homology"/>
<accession>A0ABS6SFY5</accession>
<dbReference type="InterPro" id="IPR032282">
    <property type="entry name" value="HAGH_C"/>
</dbReference>
<evidence type="ECO:0000256" key="1">
    <source>
        <dbReference type="ARBA" id="ARBA00001623"/>
    </source>
</evidence>
<dbReference type="Pfam" id="PF00753">
    <property type="entry name" value="Lactamase_B"/>
    <property type="match status" value="1"/>
</dbReference>
<dbReference type="InterPro" id="IPR050110">
    <property type="entry name" value="Glyoxalase_II_hydrolase"/>
</dbReference>
<dbReference type="CDD" id="cd07723">
    <property type="entry name" value="hydroxyacylglutathione_hydrolase_MBL-fold"/>
    <property type="match status" value="1"/>
</dbReference>
<name>A0ABS6SFY5_9SPHN</name>
<feature type="binding site" evidence="5">
    <location>
        <position position="59"/>
    </location>
    <ligand>
        <name>Zn(2+)</name>
        <dbReference type="ChEBI" id="CHEBI:29105"/>
        <label>2</label>
    </ligand>
</feature>
<feature type="domain" description="Metallo-beta-lactamase" evidence="6">
    <location>
        <begin position="12"/>
        <end position="170"/>
    </location>
</feature>
<feature type="binding site" evidence="5">
    <location>
        <position position="132"/>
    </location>
    <ligand>
        <name>Zn(2+)</name>
        <dbReference type="ChEBI" id="CHEBI:29105"/>
        <label>2</label>
    </ligand>
</feature>
<dbReference type="EC" id="3.1.2.6" evidence="5"/>
<evidence type="ECO:0000256" key="5">
    <source>
        <dbReference type="HAMAP-Rule" id="MF_01374"/>
    </source>
</evidence>
<dbReference type="InterPro" id="IPR017782">
    <property type="entry name" value="Hydroxyacylglutathione_Hdrlase"/>
</dbReference>
<feature type="binding site" evidence="5">
    <location>
        <position position="132"/>
    </location>
    <ligand>
        <name>Zn(2+)</name>
        <dbReference type="ChEBI" id="CHEBI:29105"/>
        <label>1</label>
    </ligand>
</feature>
<dbReference type="HAMAP" id="MF_01374">
    <property type="entry name" value="Glyoxalase_2"/>
    <property type="match status" value="1"/>
</dbReference>
<feature type="binding site" evidence="5">
    <location>
        <position position="113"/>
    </location>
    <ligand>
        <name>Zn(2+)</name>
        <dbReference type="ChEBI" id="CHEBI:29105"/>
        <label>1</label>
    </ligand>
</feature>
<evidence type="ECO:0000256" key="3">
    <source>
        <dbReference type="ARBA" id="ARBA00022801"/>
    </source>
</evidence>
<dbReference type="EMBL" id="JAGSPA010000003">
    <property type="protein sequence ID" value="MBV7257330.1"/>
    <property type="molecule type" value="Genomic_DNA"/>
</dbReference>
<protein>
    <recommendedName>
        <fullName evidence="5">Hydroxyacylglutathione hydrolase</fullName>
        <ecNumber evidence="5">3.1.2.6</ecNumber>
    </recommendedName>
    <alternativeName>
        <fullName evidence="5">Glyoxalase II</fullName>
        <shortName evidence="5">Glx II</shortName>
    </alternativeName>
</protein>
<evidence type="ECO:0000313" key="7">
    <source>
        <dbReference type="EMBL" id="MBV7257330.1"/>
    </source>
</evidence>
<feature type="binding site" evidence="5">
    <location>
        <position position="57"/>
    </location>
    <ligand>
        <name>Zn(2+)</name>
        <dbReference type="ChEBI" id="CHEBI:29105"/>
        <label>1</label>
    </ligand>
</feature>
<evidence type="ECO:0000313" key="8">
    <source>
        <dbReference type="Proteomes" id="UP000722336"/>
    </source>
</evidence>
<dbReference type="InterPro" id="IPR035680">
    <property type="entry name" value="Clx_II_MBL"/>
</dbReference>
<sequence length="242" mass="25800">MLKIVQIPVLSDNYVYLAHHEASGETAVIDPAVASPVLAEAERRRWKITQILNTHWHPDHVGGNAEIKSATGCRITGPAGERDRITAIDRAVSEGDTVSIGADEGQVIDVPGHTAGHNAYYFAGSGVLFCGDTLFAMGCGRLFEGTPAQMFDSLGKLAGLPDDTEVYCAHEYTEANGRFALTAEPGNAAIEARQAEVIALRAAGTPTVPSTIGRERETNPFLRAKDAAELGERRAAKDAFRG</sequence>
<dbReference type="Pfam" id="PF16123">
    <property type="entry name" value="HAGH_C"/>
    <property type="match status" value="1"/>
</dbReference>